<evidence type="ECO:0000256" key="1">
    <source>
        <dbReference type="ARBA" id="ARBA00004123"/>
    </source>
</evidence>
<keyword evidence="5" id="KW-0645">Protease</keyword>
<comment type="caution">
    <text evidence="18">The sequence shown here is derived from an EMBL/GenBank/DDBJ whole genome shotgun (WGS) entry which is preliminary data.</text>
</comment>
<keyword evidence="11" id="KW-0482">Metalloprotease</keyword>
<organism evidence="18 19">
    <name type="scientific">Operophtera brumata</name>
    <name type="common">Winter moth</name>
    <name type="synonym">Phalaena brumata</name>
    <dbReference type="NCBI Taxonomy" id="104452"/>
    <lineage>
        <taxon>Eukaryota</taxon>
        <taxon>Metazoa</taxon>
        <taxon>Ecdysozoa</taxon>
        <taxon>Arthropoda</taxon>
        <taxon>Hexapoda</taxon>
        <taxon>Insecta</taxon>
        <taxon>Pterygota</taxon>
        <taxon>Neoptera</taxon>
        <taxon>Endopterygota</taxon>
        <taxon>Lepidoptera</taxon>
        <taxon>Glossata</taxon>
        <taxon>Ditrysia</taxon>
        <taxon>Geometroidea</taxon>
        <taxon>Geometridae</taxon>
        <taxon>Larentiinae</taxon>
        <taxon>Operophtera</taxon>
    </lineage>
</organism>
<evidence type="ECO:0000256" key="12">
    <source>
        <dbReference type="ARBA" id="ARBA00023204"/>
    </source>
</evidence>
<sequence length="713" mass="80070">MNLADPDLEYIDPTPNVHSLFIHFDTVFFWTKLSGKAVVRWSKRMFSSAGVCSYEGRGGICDIALSEPLLKLRPRKDLVETLLHEMIHAFLFVVGKDQSRDGHGPNFLSHMFRINQAAGINISVYHDFHDEVKIYQNHVWRCNGACQKVRPYFGVFRSSVNRAPGPSLTWWKTHMRVCRGTFIKCKEPEKPVKQSRIKVSKPNADIRKYINNNNATENKNNIPLGGRSRSNSVGVLETVRNIWANKTIHKAVTANDKNISTGQVNTKKRISDIVHSDSITPPKKINKIDDYFKTRASSILKDVYGKDFEITESSGTKKWKVVAVEEALVACPICNDKVRDTQINTHVDECLNKNISTGQVNTKKRISDLVHSDSITPPKKINKIDDYFKTIASSIVKDVYGKDFEITESSGTKKWKVVAVEEALVACLICNDKVRDTQINTHVDECLNKNLIEQISKDAIQIIKPSTSQTNSNEIKQEPLDNLKPGANRKPEKDITPSNRNTEKVISNSNWFTEKDLYNSSWFTADDLPTSNREVIIDPNMGVDCIDLTAVAPSNRNTEKILSTSDWNTEKGLSTSKRHTEKDLSTSNKEVKIVPSVSVDCVDLTAFVQIKAEPTTSSTNILETHTCPCCGIKLDKPVQEHLDECLMFFDNATPEEGASTSFGDRTIVIDDSDDEFDETQTYNATGTKSPCPNCMNMVENAEMNNHLDVCLAL</sequence>
<name>A0A0L7LHM9_OPEBR</name>
<keyword evidence="19" id="KW-1185">Reference proteome</keyword>
<dbReference type="Gene3D" id="3.30.160.60">
    <property type="entry name" value="Classic Zinc Finger"/>
    <property type="match status" value="3"/>
</dbReference>
<dbReference type="Pfam" id="PF10263">
    <property type="entry name" value="SprT-like"/>
    <property type="match status" value="1"/>
</dbReference>
<evidence type="ECO:0000256" key="16">
    <source>
        <dbReference type="SAM" id="MobiDB-lite"/>
    </source>
</evidence>
<evidence type="ECO:0000256" key="7">
    <source>
        <dbReference type="ARBA" id="ARBA00022763"/>
    </source>
</evidence>
<dbReference type="PANTHER" id="PTHR21220">
    <property type="entry name" value="DNA-DEPENDENT METALLOPROTEASE SPRTN"/>
    <property type="match status" value="1"/>
</dbReference>
<evidence type="ECO:0000256" key="15">
    <source>
        <dbReference type="PROSITE-ProRule" id="PRU01256"/>
    </source>
</evidence>
<dbReference type="STRING" id="104452.A0A0L7LHM9"/>
<accession>A0A0L7LHM9</accession>
<proteinExistence type="inferred from homology"/>
<keyword evidence="8 15" id="KW-0863">Zinc-finger</keyword>
<dbReference type="GO" id="GO:0005634">
    <property type="term" value="C:nucleus"/>
    <property type="evidence" value="ECO:0007669"/>
    <property type="project" value="UniProtKB-SubCell"/>
</dbReference>
<reference evidence="18 19" key="1">
    <citation type="journal article" date="2015" name="Genome Biol. Evol.">
        <title>The genome of winter moth (Operophtera brumata) provides a genomic perspective on sexual dimorphism and phenology.</title>
        <authorList>
            <person name="Derks M.F."/>
            <person name="Smit S."/>
            <person name="Salis L."/>
            <person name="Schijlen E."/>
            <person name="Bossers A."/>
            <person name="Mateman C."/>
            <person name="Pijl A.S."/>
            <person name="de Ridder D."/>
            <person name="Groenen M.A."/>
            <person name="Visser M.E."/>
            <person name="Megens H.J."/>
        </authorList>
    </citation>
    <scope>NUCLEOTIDE SEQUENCE [LARGE SCALE GENOMIC DNA]</scope>
    <source>
        <strain evidence="18">WM2013NL</strain>
        <tissue evidence="18">Head and thorax</tissue>
    </source>
</reference>
<evidence type="ECO:0000256" key="6">
    <source>
        <dbReference type="ARBA" id="ARBA00022723"/>
    </source>
</evidence>
<dbReference type="GO" id="GO:0006281">
    <property type="term" value="P:DNA repair"/>
    <property type="evidence" value="ECO:0007669"/>
    <property type="project" value="UniProtKB-KW"/>
</dbReference>
<dbReference type="InterPro" id="IPR006640">
    <property type="entry name" value="SprT-like_domain"/>
</dbReference>
<evidence type="ECO:0000256" key="11">
    <source>
        <dbReference type="ARBA" id="ARBA00023049"/>
    </source>
</evidence>
<feature type="region of interest" description="Disordered" evidence="16">
    <location>
        <begin position="466"/>
        <end position="500"/>
    </location>
</feature>
<comment type="similarity">
    <text evidence="3">Belongs to the Spartan family.</text>
</comment>
<dbReference type="GO" id="GO:0031593">
    <property type="term" value="F:polyubiquitin modification-dependent protein binding"/>
    <property type="evidence" value="ECO:0007669"/>
    <property type="project" value="TreeGrafter"/>
</dbReference>
<dbReference type="InterPro" id="IPR055220">
    <property type="entry name" value="SPRTN_ZBD"/>
</dbReference>
<evidence type="ECO:0000256" key="4">
    <source>
        <dbReference type="ARBA" id="ARBA00022454"/>
    </source>
</evidence>
<dbReference type="Proteomes" id="UP000037510">
    <property type="component" value="Unassembled WGS sequence"/>
</dbReference>
<keyword evidence="10" id="KW-0862">Zinc</keyword>
<evidence type="ECO:0000259" key="17">
    <source>
        <dbReference type="PROSITE" id="PS51908"/>
    </source>
</evidence>
<feature type="domain" description="UBZ4-type" evidence="17">
    <location>
        <begin position="328"/>
        <end position="355"/>
    </location>
</feature>
<dbReference type="GO" id="GO:0005694">
    <property type="term" value="C:chromosome"/>
    <property type="evidence" value="ECO:0007669"/>
    <property type="project" value="UniProtKB-SubCell"/>
</dbReference>
<evidence type="ECO:0000256" key="3">
    <source>
        <dbReference type="ARBA" id="ARBA00010724"/>
    </source>
</evidence>
<evidence type="ECO:0000313" key="18">
    <source>
        <dbReference type="EMBL" id="KOB74869.1"/>
    </source>
</evidence>
<dbReference type="SMART" id="SM00731">
    <property type="entry name" value="SprT"/>
    <property type="match status" value="1"/>
</dbReference>
<evidence type="ECO:0000256" key="14">
    <source>
        <dbReference type="ARBA" id="ARBA00030396"/>
    </source>
</evidence>
<dbReference type="EMBL" id="JTDY01001105">
    <property type="protein sequence ID" value="KOB74869.1"/>
    <property type="molecule type" value="Genomic_DNA"/>
</dbReference>
<dbReference type="GO" id="GO:0003697">
    <property type="term" value="F:single-stranded DNA binding"/>
    <property type="evidence" value="ECO:0007669"/>
    <property type="project" value="InterPro"/>
</dbReference>
<protein>
    <recommendedName>
        <fullName evidence="14">Protein with SprT-like domain at the N terminus</fullName>
    </recommendedName>
</protein>
<dbReference type="InterPro" id="IPR044245">
    <property type="entry name" value="Spartan"/>
</dbReference>
<evidence type="ECO:0000313" key="19">
    <source>
        <dbReference type="Proteomes" id="UP000037510"/>
    </source>
</evidence>
<keyword evidence="7 15" id="KW-0227">DNA damage</keyword>
<dbReference type="GO" id="GO:0008270">
    <property type="term" value="F:zinc ion binding"/>
    <property type="evidence" value="ECO:0007669"/>
    <property type="project" value="UniProtKB-KW"/>
</dbReference>
<gene>
    <name evidence="18" type="ORF">OBRU01_08663</name>
</gene>
<evidence type="ECO:0000256" key="2">
    <source>
        <dbReference type="ARBA" id="ARBA00004286"/>
    </source>
</evidence>
<keyword evidence="4" id="KW-0158">Chromosome</keyword>
<evidence type="ECO:0000256" key="5">
    <source>
        <dbReference type="ARBA" id="ARBA00022670"/>
    </source>
</evidence>
<keyword evidence="13" id="KW-0539">Nucleus</keyword>
<dbReference type="SMART" id="SM00734">
    <property type="entry name" value="ZnF_Rad18"/>
    <property type="match status" value="4"/>
</dbReference>
<dbReference type="InterPro" id="IPR006642">
    <property type="entry name" value="Rad18_UBZ4"/>
</dbReference>
<dbReference type="GO" id="GO:0004222">
    <property type="term" value="F:metalloendopeptidase activity"/>
    <property type="evidence" value="ECO:0007669"/>
    <property type="project" value="InterPro"/>
</dbReference>
<dbReference type="PANTHER" id="PTHR21220:SF0">
    <property type="entry name" value="DNA-DEPENDENT METALLOPROTEASE SPRTN"/>
    <property type="match status" value="1"/>
</dbReference>
<dbReference type="AlphaFoldDB" id="A0A0L7LHM9"/>
<evidence type="ECO:0000256" key="8">
    <source>
        <dbReference type="ARBA" id="ARBA00022771"/>
    </source>
</evidence>
<dbReference type="PROSITE" id="PS51908">
    <property type="entry name" value="ZF_UBZ4"/>
    <property type="match status" value="1"/>
</dbReference>
<keyword evidence="12 15" id="KW-0234">DNA repair</keyword>
<evidence type="ECO:0000256" key="9">
    <source>
        <dbReference type="ARBA" id="ARBA00022801"/>
    </source>
</evidence>
<dbReference type="GO" id="GO:0006508">
    <property type="term" value="P:proteolysis"/>
    <property type="evidence" value="ECO:0007669"/>
    <property type="project" value="UniProtKB-KW"/>
</dbReference>
<keyword evidence="9" id="KW-0378">Hydrolase</keyword>
<evidence type="ECO:0000256" key="13">
    <source>
        <dbReference type="ARBA" id="ARBA00023242"/>
    </source>
</evidence>
<keyword evidence="6" id="KW-0479">Metal-binding</keyword>
<comment type="subcellular location">
    <subcellularLocation>
        <location evidence="2">Chromosome</location>
    </subcellularLocation>
    <subcellularLocation>
        <location evidence="1">Nucleus</location>
    </subcellularLocation>
</comment>
<dbReference type="Pfam" id="PF22934">
    <property type="entry name" value="SPRTN_ZBD"/>
    <property type="match status" value="1"/>
</dbReference>
<evidence type="ECO:0000256" key="10">
    <source>
        <dbReference type="ARBA" id="ARBA00022833"/>
    </source>
</evidence>